<proteinExistence type="predicted"/>
<keyword evidence="3 6" id="KW-0479">Metal-binding</keyword>
<evidence type="ECO:0000256" key="4">
    <source>
        <dbReference type="ARBA" id="ARBA00023004"/>
    </source>
</evidence>
<feature type="domain" description="Cytochrome c" evidence="8">
    <location>
        <begin position="69"/>
        <end position="178"/>
    </location>
</feature>
<evidence type="ECO:0000313" key="9">
    <source>
        <dbReference type="EMBL" id="MBV7255838.1"/>
    </source>
</evidence>
<keyword evidence="7" id="KW-0812">Transmembrane</keyword>
<evidence type="ECO:0000256" key="2">
    <source>
        <dbReference type="ARBA" id="ARBA00022617"/>
    </source>
</evidence>
<dbReference type="Proteomes" id="UP000722336">
    <property type="component" value="Unassembled WGS sequence"/>
</dbReference>
<evidence type="ECO:0000256" key="3">
    <source>
        <dbReference type="ARBA" id="ARBA00022723"/>
    </source>
</evidence>
<dbReference type="PROSITE" id="PS51007">
    <property type="entry name" value="CYTC"/>
    <property type="match status" value="1"/>
</dbReference>
<evidence type="ECO:0000256" key="7">
    <source>
        <dbReference type="SAM" id="Phobius"/>
    </source>
</evidence>
<name>A0ABS6SBP2_9SPHN</name>
<dbReference type="Pfam" id="PF02167">
    <property type="entry name" value="Cytochrom_C1"/>
    <property type="match status" value="1"/>
</dbReference>
<sequence length="282" mass="31450">MFRFISYAIGATFIFVLILAGYTDLKAAADAETSESDQVREEYHKYNKSVDWSWNGNMGLGVFGGFDNQQLQRGFQVYKDVCSGCHSLKRVAFRNLQEIGFNEAEVKQIATDWVVEVPSINPDTGEADTRPATLADKFPEVYPNEIAARAANNNALPPDMSLIAKSRPDGSNYLYSLITGYEPVPASFPESQKQEGLNYNPHFHSLWIAMPPQLSDGLVEYADGTPATIDQMGKDVAAFLTWAAEPKMEERKQAGIGTIIFLLIFTGLAYIAYRRVWADQKH</sequence>
<evidence type="ECO:0000259" key="8">
    <source>
        <dbReference type="PROSITE" id="PS51007"/>
    </source>
</evidence>
<dbReference type="PANTHER" id="PTHR10266">
    <property type="entry name" value="CYTOCHROME C1"/>
    <property type="match status" value="1"/>
</dbReference>
<evidence type="ECO:0000256" key="5">
    <source>
        <dbReference type="ARBA" id="ARBA00023136"/>
    </source>
</evidence>
<dbReference type="InterPro" id="IPR009056">
    <property type="entry name" value="Cyt_c-like_dom"/>
</dbReference>
<organism evidence="9 10">
    <name type="scientific">Pacificimonas pallii</name>
    <dbReference type="NCBI Taxonomy" id="2827236"/>
    <lineage>
        <taxon>Bacteria</taxon>
        <taxon>Pseudomonadati</taxon>
        <taxon>Pseudomonadota</taxon>
        <taxon>Alphaproteobacteria</taxon>
        <taxon>Sphingomonadales</taxon>
        <taxon>Sphingosinicellaceae</taxon>
        <taxon>Pacificimonas</taxon>
    </lineage>
</organism>
<gene>
    <name evidence="9" type="ORF">KCG44_03450</name>
</gene>
<evidence type="ECO:0000313" key="10">
    <source>
        <dbReference type="Proteomes" id="UP000722336"/>
    </source>
</evidence>
<dbReference type="PANTHER" id="PTHR10266:SF3">
    <property type="entry name" value="CYTOCHROME C1, HEME PROTEIN, MITOCHONDRIAL"/>
    <property type="match status" value="1"/>
</dbReference>
<evidence type="ECO:0000256" key="1">
    <source>
        <dbReference type="ARBA" id="ARBA00016165"/>
    </source>
</evidence>
<keyword evidence="7" id="KW-1133">Transmembrane helix</keyword>
<evidence type="ECO:0000256" key="6">
    <source>
        <dbReference type="PROSITE-ProRule" id="PRU00433"/>
    </source>
</evidence>
<keyword evidence="4 6" id="KW-0408">Iron</keyword>
<keyword evidence="5 7" id="KW-0472">Membrane</keyword>
<reference evidence="9 10" key="1">
    <citation type="submission" date="2021-04" db="EMBL/GenBank/DDBJ databases">
        <authorList>
            <person name="Pira H."/>
            <person name="Risdian C."/>
            <person name="Wink J."/>
        </authorList>
    </citation>
    <scope>NUCLEOTIDE SEQUENCE [LARGE SCALE GENOMIC DNA]</scope>
    <source>
        <strain evidence="9 10">WHA3</strain>
    </source>
</reference>
<protein>
    <recommendedName>
        <fullName evidence="1">Cytochrome c1</fullName>
    </recommendedName>
</protein>
<keyword evidence="2 6" id="KW-0349">Heme</keyword>
<dbReference type="InterPro" id="IPR002326">
    <property type="entry name" value="Cyt_c1"/>
</dbReference>
<comment type="caution">
    <text evidence="9">The sequence shown here is derived from an EMBL/GenBank/DDBJ whole genome shotgun (WGS) entry which is preliminary data.</text>
</comment>
<dbReference type="RefSeq" id="WP_218444218.1">
    <property type="nucleotide sequence ID" value="NZ_JAGSPA010000001.1"/>
</dbReference>
<keyword evidence="10" id="KW-1185">Reference proteome</keyword>
<feature type="transmembrane region" description="Helical" evidence="7">
    <location>
        <begin position="254"/>
        <end position="273"/>
    </location>
</feature>
<dbReference type="EMBL" id="JAGSPA010000001">
    <property type="protein sequence ID" value="MBV7255838.1"/>
    <property type="molecule type" value="Genomic_DNA"/>
</dbReference>
<accession>A0ABS6SBP2</accession>